<dbReference type="RefSeq" id="WP_069849336.1">
    <property type="nucleotide sequence ID" value="NZ_CP014859.1"/>
</dbReference>
<dbReference type="EMBL" id="CP014859">
    <property type="protein sequence ID" value="AOS63530.1"/>
    <property type="molecule type" value="Genomic_DNA"/>
</dbReference>
<accession>A0AAC9HSA1</accession>
<dbReference type="Proteomes" id="UP000095210">
    <property type="component" value="Chromosome"/>
</dbReference>
<evidence type="ECO:0000313" key="1">
    <source>
        <dbReference type="EMBL" id="AOS63530.1"/>
    </source>
</evidence>
<protein>
    <submittedName>
        <fullName evidence="1">Uncharacterized protein</fullName>
    </submittedName>
</protein>
<organism evidence="1 2">
    <name type="scientific">Actinoalloteichus hymeniacidonis</name>
    <dbReference type="NCBI Taxonomy" id="340345"/>
    <lineage>
        <taxon>Bacteria</taxon>
        <taxon>Bacillati</taxon>
        <taxon>Actinomycetota</taxon>
        <taxon>Actinomycetes</taxon>
        <taxon>Pseudonocardiales</taxon>
        <taxon>Pseudonocardiaceae</taxon>
        <taxon>Actinoalloteichus</taxon>
    </lineage>
</organism>
<proteinExistence type="predicted"/>
<reference evidence="2" key="1">
    <citation type="submission" date="2016-03" db="EMBL/GenBank/DDBJ databases">
        <title>Complete genome sequence of the type strain Actinoalloteichus hymeniacidonis DSM 45092.</title>
        <authorList>
            <person name="Schaffert L."/>
            <person name="Albersmeier A."/>
            <person name="Winkler A."/>
            <person name="Kalinowski J."/>
            <person name="Zotchev S."/>
            <person name="Ruckert C."/>
        </authorList>
    </citation>
    <scope>NUCLEOTIDE SEQUENCE [LARGE SCALE GENOMIC DNA]</scope>
    <source>
        <strain evidence="2">HPA177(T) (DSM 45092(T))</strain>
    </source>
</reference>
<gene>
    <name evidence="1" type="ORF">TL08_13580</name>
</gene>
<dbReference type="AlphaFoldDB" id="A0AAC9HSA1"/>
<sequence>MPSFRLTMTIGLLRPDAAPEDVLPHAANATAELATLESRTVTVVSGEARIVIRFTADDAEEAARIAAQVVEATATLAQVLAWRVTGRVRGRWADLVVR</sequence>
<dbReference type="KEGG" id="ahm:TL08_13580"/>
<keyword evidence="2" id="KW-1185">Reference proteome</keyword>
<name>A0AAC9HSA1_9PSEU</name>
<evidence type="ECO:0000313" key="2">
    <source>
        <dbReference type="Proteomes" id="UP000095210"/>
    </source>
</evidence>